<dbReference type="RefSeq" id="XP_001325107.1">
    <property type="nucleotide sequence ID" value="XM_001325072.1"/>
</dbReference>
<dbReference type="VEuPathDB" id="TrichDB:TVAG_430480"/>
<dbReference type="InterPro" id="IPR011333">
    <property type="entry name" value="SKP1/BTB/POZ_sf"/>
</dbReference>
<sequence length="286" mass="32658">MSVSLTLDSLPNAVNIVKPDFTIVTDTGSYPVHLLLAVAQSPKIASAYMENNEIKEYKLETPDPNMLFKHIADLIHGSTIEIDSVNAFFYNVVAIELQIPQLLHACRKFLPDLGHNTVIEFNPLHPWKGIISYFHPYEDESELQIEVSSSSVYGEPENLILQDNTPTYWESENLRDSYCLFDFVNKGVKLSAYALRSSNNMTDELDPKTWRVEGSHNKDEWFVLDEKYEVNDLVGASLEGFYECQEKASDDAFRYIRITQTSCNEKGTFVFRLARVEFFGEVVSLE</sequence>
<dbReference type="VEuPathDB" id="TrichDB:TVAGG3_1018060"/>
<keyword evidence="2" id="KW-1185">Reference proteome</keyword>
<dbReference type="Proteomes" id="UP000001542">
    <property type="component" value="Unassembled WGS sequence"/>
</dbReference>
<dbReference type="SUPFAM" id="SSF54695">
    <property type="entry name" value="POZ domain"/>
    <property type="match status" value="1"/>
</dbReference>
<reference evidence="1" key="2">
    <citation type="journal article" date="2007" name="Science">
        <title>Draft genome sequence of the sexually transmitted pathogen Trichomonas vaginalis.</title>
        <authorList>
            <person name="Carlton J.M."/>
            <person name="Hirt R.P."/>
            <person name="Silva J.C."/>
            <person name="Delcher A.L."/>
            <person name="Schatz M."/>
            <person name="Zhao Q."/>
            <person name="Wortman J.R."/>
            <person name="Bidwell S.L."/>
            <person name="Alsmark U.C.M."/>
            <person name="Besteiro S."/>
            <person name="Sicheritz-Ponten T."/>
            <person name="Noel C.J."/>
            <person name="Dacks J.B."/>
            <person name="Foster P.G."/>
            <person name="Simillion C."/>
            <person name="Van de Peer Y."/>
            <person name="Miranda-Saavedra D."/>
            <person name="Barton G.J."/>
            <person name="Westrop G.D."/>
            <person name="Mueller S."/>
            <person name="Dessi D."/>
            <person name="Fiori P.L."/>
            <person name="Ren Q."/>
            <person name="Paulsen I."/>
            <person name="Zhang H."/>
            <person name="Bastida-Corcuera F.D."/>
            <person name="Simoes-Barbosa A."/>
            <person name="Brown M.T."/>
            <person name="Hayes R.D."/>
            <person name="Mukherjee M."/>
            <person name="Okumura C.Y."/>
            <person name="Schneider R."/>
            <person name="Smith A.J."/>
            <person name="Vanacova S."/>
            <person name="Villalvazo M."/>
            <person name="Haas B.J."/>
            <person name="Pertea M."/>
            <person name="Feldblyum T.V."/>
            <person name="Utterback T.R."/>
            <person name="Shu C.L."/>
            <person name="Osoegawa K."/>
            <person name="de Jong P.J."/>
            <person name="Hrdy I."/>
            <person name="Horvathova L."/>
            <person name="Zubacova Z."/>
            <person name="Dolezal P."/>
            <person name="Malik S.B."/>
            <person name="Logsdon J.M. Jr."/>
            <person name="Henze K."/>
            <person name="Gupta A."/>
            <person name="Wang C.C."/>
            <person name="Dunne R.L."/>
            <person name="Upcroft J.A."/>
            <person name="Upcroft P."/>
            <person name="White O."/>
            <person name="Salzberg S.L."/>
            <person name="Tang P."/>
            <person name="Chiu C.-H."/>
            <person name="Lee Y.-S."/>
            <person name="Embley T.M."/>
            <person name="Coombs G.H."/>
            <person name="Mottram J.C."/>
            <person name="Tachezy J."/>
            <person name="Fraser-Liggett C.M."/>
            <person name="Johnson P.J."/>
        </authorList>
    </citation>
    <scope>NUCLEOTIDE SEQUENCE [LARGE SCALE GENOMIC DNA]</scope>
    <source>
        <strain evidence="1">G3</strain>
    </source>
</reference>
<dbReference type="Gene3D" id="2.60.120.260">
    <property type="entry name" value="Galactose-binding domain-like"/>
    <property type="match status" value="1"/>
</dbReference>
<dbReference type="Gene3D" id="3.30.710.10">
    <property type="entry name" value="Potassium Channel Kv1.1, Chain A"/>
    <property type="match status" value="1"/>
</dbReference>
<dbReference type="InterPro" id="IPR008979">
    <property type="entry name" value="Galactose-bd-like_sf"/>
</dbReference>
<dbReference type="OrthoDB" id="624345at2759"/>
<dbReference type="AlphaFoldDB" id="A2E374"/>
<name>A2E374_TRIV3</name>
<organism evidence="1 2">
    <name type="scientific">Trichomonas vaginalis (strain ATCC PRA-98 / G3)</name>
    <dbReference type="NCBI Taxonomy" id="412133"/>
    <lineage>
        <taxon>Eukaryota</taxon>
        <taxon>Metamonada</taxon>
        <taxon>Parabasalia</taxon>
        <taxon>Trichomonadida</taxon>
        <taxon>Trichomonadidae</taxon>
        <taxon>Trichomonas</taxon>
    </lineage>
</organism>
<evidence type="ECO:0008006" key="3">
    <source>
        <dbReference type="Google" id="ProtNLM"/>
    </source>
</evidence>
<reference evidence="1" key="1">
    <citation type="submission" date="2006-10" db="EMBL/GenBank/DDBJ databases">
        <authorList>
            <person name="Amadeo P."/>
            <person name="Zhao Q."/>
            <person name="Wortman J."/>
            <person name="Fraser-Liggett C."/>
            <person name="Carlton J."/>
        </authorList>
    </citation>
    <scope>NUCLEOTIDE SEQUENCE</scope>
    <source>
        <strain evidence="1">G3</strain>
    </source>
</reference>
<dbReference type="KEGG" id="tva:4770853"/>
<dbReference type="SUPFAM" id="SSF49785">
    <property type="entry name" value="Galactose-binding domain-like"/>
    <property type="match status" value="1"/>
</dbReference>
<proteinExistence type="predicted"/>
<dbReference type="SMR" id="A2E374"/>
<evidence type="ECO:0000313" key="1">
    <source>
        <dbReference type="EMBL" id="EAY12884.1"/>
    </source>
</evidence>
<gene>
    <name evidence="1" type="ORF">TVAG_430480</name>
</gene>
<dbReference type="InParanoid" id="A2E374"/>
<evidence type="ECO:0000313" key="2">
    <source>
        <dbReference type="Proteomes" id="UP000001542"/>
    </source>
</evidence>
<protein>
    <recommendedName>
        <fullName evidence="3">F5/8 type C domain-containing protein</fullName>
    </recommendedName>
</protein>
<dbReference type="EMBL" id="DS113294">
    <property type="protein sequence ID" value="EAY12884.1"/>
    <property type="molecule type" value="Genomic_DNA"/>
</dbReference>
<accession>A2E374</accession>